<gene>
    <name evidence="2" type="ORF">ECU07_1140</name>
</gene>
<dbReference type="VEuPathDB" id="MicrosporidiaDB:M970_071110"/>
<dbReference type="GO" id="GO:0005681">
    <property type="term" value="C:spliceosomal complex"/>
    <property type="evidence" value="ECO:0007669"/>
    <property type="project" value="InterPro"/>
</dbReference>
<protein>
    <recommendedName>
        <fullName evidence="1">Splicing factor SF3a60 /Prp9 subunit C-terminal domain-containing protein</fullName>
    </recommendedName>
</protein>
<evidence type="ECO:0000259" key="1">
    <source>
        <dbReference type="Pfam" id="PF11931"/>
    </source>
</evidence>
<dbReference type="VEuPathDB" id="MicrosporidiaDB:ECU07_1140"/>
<dbReference type="VEuPathDB" id="MicrosporidiaDB:AEWQ_071120"/>
<dbReference type="Pfam" id="PF11931">
    <property type="entry name" value="SF3a60_Prp9_C"/>
    <property type="match status" value="1"/>
</dbReference>
<proteinExistence type="predicted"/>
<dbReference type="InterPro" id="IPR024598">
    <property type="entry name" value="SF3a60/Prp9_C"/>
</dbReference>
<dbReference type="GO" id="GO:0000398">
    <property type="term" value="P:mRNA splicing, via spliceosome"/>
    <property type="evidence" value="ECO:0007669"/>
    <property type="project" value="InterPro"/>
</dbReference>
<dbReference type="GO" id="GO:0003723">
    <property type="term" value="F:RNA binding"/>
    <property type="evidence" value="ECO:0007669"/>
    <property type="project" value="InterPro"/>
</dbReference>
<dbReference type="VEuPathDB" id="MicrosporidiaDB:AEWR_071110"/>
<sequence>MDEYRLGRQIRILENMERISNWIVEMERPTGKKDRMMKRYVRSILRRKYGRYKKLGALNVEGKLDGEVKGLRDLGYYESRASKDVEAAFKGSRLYGDGLELERIFRKYADVHLCSGYREFLKKIHRLDTEKSKFRYLEYLSELNEYLGRFIKVKYPKMFRKVVASAPKIISRAEARGFGKKNGMEGAEWFPKVYCVKCGREISRKVFRYHLEGKRHCREGQGKEEVLYCGMPVSEAESLVLKSLAILEKERKHSISLLSRRKKQTKSSVPRWLCRRKDLDIAFECEICGYSGYGRDRFDRHFEEDSHARGVEMYGAKYCRVLKGITRVGILMKMKNRMEESESYSEEFEDEEGNVFDKRTYEDLKRNNLI</sequence>
<dbReference type="EMBL" id="KC513610">
    <property type="protein sequence ID" value="AGE95820.1"/>
    <property type="molecule type" value="Genomic_DNA"/>
</dbReference>
<organism evidence="2">
    <name type="scientific">Encephalitozoon cuniculi</name>
    <name type="common">Microsporidian parasite</name>
    <dbReference type="NCBI Taxonomy" id="6035"/>
    <lineage>
        <taxon>Eukaryota</taxon>
        <taxon>Fungi</taxon>
        <taxon>Fungi incertae sedis</taxon>
        <taxon>Microsporidia</taxon>
        <taxon>Unikaryonidae</taxon>
        <taxon>Encephalitozoon</taxon>
    </lineage>
</organism>
<dbReference type="VEuPathDB" id="MicrosporidiaDB:AEWD_071120"/>
<accession>M1K9J1</accession>
<feature type="domain" description="Splicing factor SF3a60 /Prp9 subunit C-terminal" evidence="1">
    <location>
        <begin position="268"/>
        <end position="370"/>
    </location>
</feature>
<dbReference type="AlphaFoldDB" id="M1K9J1"/>
<name>M1K9J1_ENCCN</name>
<reference evidence="2" key="1">
    <citation type="journal article" date="2013" name="Eukaryot. Cell">
        <title>Extremely Reduced Levels of Heterozygosity in the Vertebrate Pathogen Encephalitozoon cuniculi.</title>
        <authorList>
            <person name="Selman M."/>
            <person name="Sak B."/>
            <person name="Kvac M."/>
            <person name="Farinelli L."/>
            <person name="Weiss L.M."/>
            <person name="Corradi N."/>
        </authorList>
    </citation>
    <scope>NUCLEOTIDE SEQUENCE</scope>
</reference>
<evidence type="ECO:0000313" key="2">
    <source>
        <dbReference type="EMBL" id="AGE95820.1"/>
    </source>
</evidence>